<gene>
    <name evidence="2" type="ORF">UFOVP436_109</name>
    <name evidence="3" type="ORF">UFOVP784_109</name>
</gene>
<evidence type="ECO:0000313" key="2">
    <source>
        <dbReference type="EMBL" id="CAB4143299.1"/>
    </source>
</evidence>
<organism evidence="2">
    <name type="scientific">uncultured Caudovirales phage</name>
    <dbReference type="NCBI Taxonomy" id="2100421"/>
    <lineage>
        <taxon>Viruses</taxon>
        <taxon>Duplodnaviria</taxon>
        <taxon>Heunggongvirae</taxon>
        <taxon>Uroviricota</taxon>
        <taxon>Caudoviricetes</taxon>
        <taxon>Peduoviridae</taxon>
        <taxon>Maltschvirus</taxon>
        <taxon>Maltschvirus maltsch</taxon>
    </lineage>
</organism>
<keyword evidence="2" id="KW-0560">Oxidoreductase</keyword>
<protein>
    <submittedName>
        <fullName evidence="2">Oxoglutarate/iron-dependent dioxygenase</fullName>
    </submittedName>
</protein>
<accession>A0A6J5MI16</accession>
<feature type="domain" description="Prolyl 4-hydroxylase alpha subunit Fe(2+) 2OG dioxygenase" evidence="1">
    <location>
        <begin position="129"/>
        <end position="236"/>
    </location>
</feature>
<evidence type="ECO:0000259" key="1">
    <source>
        <dbReference type="Pfam" id="PF13640"/>
    </source>
</evidence>
<dbReference type="Pfam" id="PF13640">
    <property type="entry name" value="2OG-FeII_Oxy_3"/>
    <property type="match status" value="1"/>
</dbReference>
<sequence length="299" mass="33998">MNNHVIYNNVEGEDLGGGVVLFRSAINFDADDVFNLCDEIVTREKAAMYTPGIDPETGEEIYINKSGYFFGKESIDIMPGRGSAAHQDPRKEVIEFLNGLENCRDKYLFKYLEAYPLAFKCIWWKVKGHIVAYKKNAYLGSHSDISTDYIYGVWTPTDQLAMRSTVTALIYFNDCVDSVEELNGKNFIGGHHYFNYLDITHVPKKGDIIFFPASYTAGHEVKVVEDGIRYSYLGWYSQGTPNIEVKESVVDPNVDPVAAQSSTNIYMPTFVEDYREHLLARGYDEFSEQYRITKSSYGS</sequence>
<dbReference type="GO" id="GO:0051213">
    <property type="term" value="F:dioxygenase activity"/>
    <property type="evidence" value="ECO:0007669"/>
    <property type="project" value="UniProtKB-KW"/>
</dbReference>
<dbReference type="InterPro" id="IPR044862">
    <property type="entry name" value="Pro_4_hyd_alph_FE2OG_OXY"/>
</dbReference>
<keyword evidence="2" id="KW-0223">Dioxygenase</keyword>
<reference evidence="2" key="1">
    <citation type="submission" date="2020-04" db="EMBL/GenBank/DDBJ databases">
        <authorList>
            <person name="Chiriac C."/>
            <person name="Salcher M."/>
            <person name="Ghai R."/>
            <person name="Kavagutti S V."/>
        </authorList>
    </citation>
    <scope>NUCLEOTIDE SEQUENCE</scope>
</reference>
<dbReference type="EMBL" id="LR796418">
    <property type="protein sequence ID" value="CAB4143299.1"/>
    <property type="molecule type" value="Genomic_DNA"/>
</dbReference>
<dbReference type="Gene3D" id="2.60.120.620">
    <property type="entry name" value="q2cbj1_9rhob like domain"/>
    <property type="match status" value="1"/>
</dbReference>
<proteinExistence type="predicted"/>
<name>A0A6J5MI16_9CAUD</name>
<dbReference type="EMBL" id="LR796737">
    <property type="protein sequence ID" value="CAB4162758.1"/>
    <property type="molecule type" value="Genomic_DNA"/>
</dbReference>
<evidence type="ECO:0000313" key="3">
    <source>
        <dbReference type="EMBL" id="CAB4162758.1"/>
    </source>
</evidence>